<accession>A0A0A8YM90</accession>
<name>A0A0A8YM90_ARUDO</name>
<organism evidence="2">
    <name type="scientific">Arundo donax</name>
    <name type="common">Giant reed</name>
    <name type="synonym">Donax arundinaceus</name>
    <dbReference type="NCBI Taxonomy" id="35708"/>
    <lineage>
        <taxon>Eukaryota</taxon>
        <taxon>Viridiplantae</taxon>
        <taxon>Streptophyta</taxon>
        <taxon>Embryophyta</taxon>
        <taxon>Tracheophyta</taxon>
        <taxon>Spermatophyta</taxon>
        <taxon>Magnoliopsida</taxon>
        <taxon>Liliopsida</taxon>
        <taxon>Poales</taxon>
        <taxon>Poaceae</taxon>
        <taxon>PACMAD clade</taxon>
        <taxon>Arundinoideae</taxon>
        <taxon>Arundineae</taxon>
        <taxon>Arundo</taxon>
    </lineage>
</organism>
<evidence type="ECO:0000256" key="1">
    <source>
        <dbReference type="SAM" id="MobiDB-lite"/>
    </source>
</evidence>
<evidence type="ECO:0000313" key="2">
    <source>
        <dbReference type="EMBL" id="JAD27684.1"/>
    </source>
</evidence>
<reference evidence="2" key="1">
    <citation type="submission" date="2014-09" db="EMBL/GenBank/DDBJ databases">
        <authorList>
            <person name="Magalhaes I.L.F."/>
            <person name="Oliveira U."/>
            <person name="Santos F.R."/>
            <person name="Vidigal T.H.D.A."/>
            <person name="Brescovit A.D."/>
            <person name="Santos A.J."/>
        </authorList>
    </citation>
    <scope>NUCLEOTIDE SEQUENCE</scope>
    <source>
        <tissue evidence="2">Shoot tissue taken approximately 20 cm above the soil surface</tissue>
    </source>
</reference>
<proteinExistence type="predicted"/>
<feature type="region of interest" description="Disordered" evidence="1">
    <location>
        <begin position="18"/>
        <end position="43"/>
    </location>
</feature>
<reference evidence="2" key="2">
    <citation type="journal article" date="2015" name="Data Brief">
        <title>Shoot transcriptome of the giant reed, Arundo donax.</title>
        <authorList>
            <person name="Barrero R.A."/>
            <person name="Guerrero F.D."/>
            <person name="Moolhuijzen P."/>
            <person name="Goolsby J.A."/>
            <person name="Tidwell J."/>
            <person name="Bellgard S.E."/>
            <person name="Bellgard M.I."/>
        </authorList>
    </citation>
    <scope>NUCLEOTIDE SEQUENCE</scope>
    <source>
        <tissue evidence="2">Shoot tissue taken approximately 20 cm above the soil surface</tissue>
    </source>
</reference>
<sequence>MGSVFLCLKWCPFPNSKRQWHQGRAGWSPTRCSEKQPTSLLSH</sequence>
<dbReference type="EMBL" id="GBRH01270211">
    <property type="protein sequence ID" value="JAD27684.1"/>
    <property type="molecule type" value="Transcribed_RNA"/>
</dbReference>
<dbReference type="AlphaFoldDB" id="A0A0A8YM90"/>
<protein>
    <submittedName>
        <fullName evidence="2">Uncharacterized protein</fullName>
    </submittedName>
</protein>